<evidence type="ECO:0000313" key="3">
    <source>
        <dbReference type="Proteomes" id="UP001530377"/>
    </source>
</evidence>
<dbReference type="Proteomes" id="UP001530377">
    <property type="component" value="Unassembled WGS sequence"/>
</dbReference>
<reference evidence="2 3" key="1">
    <citation type="submission" date="2024-10" db="EMBL/GenBank/DDBJ databases">
        <title>Updated reference genomes for cyclostephanoid diatoms.</title>
        <authorList>
            <person name="Roberts W.R."/>
            <person name="Alverson A.J."/>
        </authorList>
    </citation>
    <scope>NUCLEOTIDE SEQUENCE [LARGE SCALE GENOMIC DNA]</scope>
    <source>
        <strain evidence="2 3">AJA228-03</strain>
    </source>
</reference>
<organism evidence="2 3">
    <name type="scientific">Cyclostephanos tholiformis</name>
    <dbReference type="NCBI Taxonomy" id="382380"/>
    <lineage>
        <taxon>Eukaryota</taxon>
        <taxon>Sar</taxon>
        <taxon>Stramenopiles</taxon>
        <taxon>Ochrophyta</taxon>
        <taxon>Bacillariophyta</taxon>
        <taxon>Coscinodiscophyceae</taxon>
        <taxon>Thalassiosirophycidae</taxon>
        <taxon>Stephanodiscales</taxon>
        <taxon>Stephanodiscaceae</taxon>
        <taxon>Cyclostephanos</taxon>
    </lineage>
</organism>
<protein>
    <submittedName>
        <fullName evidence="2">Uncharacterized protein</fullName>
    </submittedName>
</protein>
<dbReference type="EMBL" id="JALLPB020000434">
    <property type="protein sequence ID" value="KAL3809154.1"/>
    <property type="molecule type" value="Genomic_DNA"/>
</dbReference>
<name>A0ABD3R827_9STRA</name>
<feature type="compositionally biased region" description="Basic and acidic residues" evidence="1">
    <location>
        <begin position="24"/>
        <end position="50"/>
    </location>
</feature>
<evidence type="ECO:0000313" key="2">
    <source>
        <dbReference type="EMBL" id="KAL3809154.1"/>
    </source>
</evidence>
<keyword evidence="3" id="KW-1185">Reference proteome</keyword>
<accession>A0ABD3R827</accession>
<comment type="caution">
    <text evidence="2">The sequence shown here is derived from an EMBL/GenBank/DDBJ whole genome shotgun (WGS) entry which is preliminary data.</text>
</comment>
<gene>
    <name evidence="2" type="ORF">ACHAXA_004653</name>
</gene>
<dbReference type="AlphaFoldDB" id="A0ABD3R827"/>
<proteinExistence type="predicted"/>
<evidence type="ECO:0000256" key="1">
    <source>
        <dbReference type="SAM" id="MobiDB-lite"/>
    </source>
</evidence>
<feature type="region of interest" description="Disordered" evidence="1">
    <location>
        <begin position="1"/>
        <end position="79"/>
    </location>
</feature>
<sequence length="112" mass="12665">MQKKNKRAWSAHNKPLSLKHSIGNKHDRNQEEGRTQESRHQGQWRQEEALGLHALRQGDAPESYRGETRSYLRRGRQGARRTLACPLGGAEGRVQELEISLLTATPLTSLSV</sequence>